<keyword evidence="4 5" id="KW-0472">Membrane</keyword>
<dbReference type="InterPro" id="IPR007318">
    <property type="entry name" value="Phopholipid_MeTrfase"/>
</dbReference>
<evidence type="ECO:0000256" key="1">
    <source>
        <dbReference type="ARBA" id="ARBA00004127"/>
    </source>
</evidence>
<reference evidence="6" key="1">
    <citation type="submission" date="2021-01" db="EMBL/GenBank/DDBJ databases">
        <title>Marivirga aurantiaca sp. nov., isolated from intertidal surface sediments.</title>
        <authorList>
            <person name="Zhang M."/>
        </authorList>
    </citation>
    <scope>NUCLEOTIDE SEQUENCE</scope>
    <source>
        <strain evidence="6">S37H4</strain>
    </source>
</reference>
<dbReference type="RefSeq" id="WP_201430606.1">
    <property type="nucleotide sequence ID" value="NZ_JAEQBW010000002.1"/>
</dbReference>
<feature type="transmembrane region" description="Helical" evidence="5">
    <location>
        <begin position="111"/>
        <end position="137"/>
    </location>
</feature>
<feature type="transmembrane region" description="Helical" evidence="5">
    <location>
        <begin position="193"/>
        <end position="211"/>
    </location>
</feature>
<sequence>MALQEELEKQGVWLFKYRGTLPIIILLVGLAIYLHTALNPEIFLLKGTIYEDYFVYFCIFISLIGQVVRAYTVGHTPKNTSGRNTGEQVADTLNTSGIYSTVRHPLYVGNFLMWLGPALVTGNVWFVVAFCLFYWVYYERIMFAEEQFLRRKFKDTYTSWAERVPAFIPSFKNFEKPNISFSWKKVLKKEKNGFAAIFIIFALFDVLGQLVTGKNDYNYYLLGACAFSIVLYIILKILKKKSSVLHTEGR</sequence>
<dbReference type="GO" id="GO:0012505">
    <property type="term" value="C:endomembrane system"/>
    <property type="evidence" value="ECO:0007669"/>
    <property type="project" value="UniProtKB-SubCell"/>
</dbReference>
<dbReference type="AlphaFoldDB" id="A0A935CAQ7"/>
<dbReference type="EMBL" id="JAEQBW010000002">
    <property type="protein sequence ID" value="MBK6264943.1"/>
    <property type="molecule type" value="Genomic_DNA"/>
</dbReference>
<dbReference type="PROSITE" id="PS50244">
    <property type="entry name" value="S5A_REDUCTASE"/>
    <property type="match status" value="1"/>
</dbReference>
<feature type="transmembrane region" description="Helical" evidence="5">
    <location>
        <begin position="217"/>
        <end position="235"/>
    </location>
</feature>
<evidence type="ECO:0000313" key="7">
    <source>
        <dbReference type="Proteomes" id="UP000611723"/>
    </source>
</evidence>
<evidence type="ECO:0000313" key="6">
    <source>
        <dbReference type="EMBL" id="MBK6264943.1"/>
    </source>
</evidence>
<keyword evidence="3 5" id="KW-1133">Transmembrane helix</keyword>
<protein>
    <submittedName>
        <fullName evidence="6">DUF1295 domain-containing protein</fullName>
    </submittedName>
</protein>
<evidence type="ECO:0000256" key="5">
    <source>
        <dbReference type="SAM" id="Phobius"/>
    </source>
</evidence>
<organism evidence="6 7">
    <name type="scientific">Marivirga aurantiaca</name>
    <dbReference type="NCBI Taxonomy" id="2802615"/>
    <lineage>
        <taxon>Bacteria</taxon>
        <taxon>Pseudomonadati</taxon>
        <taxon>Bacteroidota</taxon>
        <taxon>Cytophagia</taxon>
        <taxon>Cytophagales</taxon>
        <taxon>Marivirgaceae</taxon>
        <taxon>Marivirga</taxon>
    </lineage>
</organism>
<name>A0A935CAQ7_9BACT</name>
<evidence type="ECO:0000256" key="3">
    <source>
        <dbReference type="ARBA" id="ARBA00022989"/>
    </source>
</evidence>
<dbReference type="Proteomes" id="UP000611723">
    <property type="component" value="Unassembled WGS sequence"/>
</dbReference>
<evidence type="ECO:0000256" key="2">
    <source>
        <dbReference type="ARBA" id="ARBA00022692"/>
    </source>
</evidence>
<comment type="subcellular location">
    <subcellularLocation>
        <location evidence="1">Endomembrane system</location>
        <topology evidence="1">Multi-pass membrane protein</topology>
    </subcellularLocation>
</comment>
<dbReference type="PANTHER" id="PTHR12714:SF9">
    <property type="entry name" value="PROTEIN-S-ISOPRENYLCYSTEINE O-METHYLTRANSFERASE"/>
    <property type="match status" value="1"/>
</dbReference>
<dbReference type="Pfam" id="PF04191">
    <property type="entry name" value="PEMT"/>
    <property type="match status" value="1"/>
</dbReference>
<dbReference type="GO" id="GO:0016740">
    <property type="term" value="F:transferase activity"/>
    <property type="evidence" value="ECO:0007669"/>
    <property type="project" value="UniProtKB-ARBA"/>
</dbReference>
<gene>
    <name evidence="6" type="ORF">JKA74_07835</name>
</gene>
<keyword evidence="7" id="KW-1185">Reference proteome</keyword>
<proteinExistence type="predicted"/>
<comment type="caution">
    <text evidence="6">The sequence shown here is derived from an EMBL/GenBank/DDBJ whole genome shotgun (WGS) entry which is preliminary data.</text>
</comment>
<dbReference type="PANTHER" id="PTHR12714">
    <property type="entry name" value="PROTEIN-S ISOPRENYLCYSTEINE O-METHYLTRANSFERASE"/>
    <property type="match status" value="1"/>
</dbReference>
<accession>A0A935CAQ7</accession>
<feature type="transmembrane region" description="Helical" evidence="5">
    <location>
        <begin position="20"/>
        <end position="38"/>
    </location>
</feature>
<keyword evidence="2 5" id="KW-0812">Transmembrane</keyword>
<evidence type="ECO:0000256" key="4">
    <source>
        <dbReference type="ARBA" id="ARBA00023136"/>
    </source>
</evidence>
<feature type="transmembrane region" description="Helical" evidence="5">
    <location>
        <begin position="50"/>
        <end position="71"/>
    </location>
</feature>
<dbReference type="Gene3D" id="1.20.120.1630">
    <property type="match status" value="1"/>
</dbReference>